<evidence type="ECO:0000256" key="2">
    <source>
        <dbReference type="ARBA" id="ARBA00022448"/>
    </source>
</evidence>
<evidence type="ECO:0000313" key="9">
    <source>
        <dbReference type="Proteomes" id="UP000321491"/>
    </source>
</evidence>
<dbReference type="SUPFAM" id="SSF103473">
    <property type="entry name" value="MFS general substrate transporter"/>
    <property type="match status" value="1"/>
</dbReference>
<dbReference type="GO" id="GO:0022857">
    <property type="term" value="F:transmembrane transporter activity"/>
    <property type="evidence" value="ECO:0007669"/>
    <property type="project" value="InterPro"/>
</dbReference>
<evidence type="ECO:0000256" key="1">
    <source>
        <dbReference type="ARBA" id="ARBA00004651"/>
    </source>
</evidence>
<comment type="subcellular location">
    <subcellularLocation>
        <location evidence="1">Cell membrane</location>
        <topology evidence="1">Multi-pass membrane protein</topology>
    </subcellularLocation>
</comment>
<evidence type="ECO:0000256" key="6">
    <source>
        <dbReference type="SAM" id="Phobius"/>
    </source>
</evidence>
<evidence type="ECO:0000313" key="8">
    <source>
        <dbReference type="EMBL" id="GEN31625.1"/>
    </source>
</evidence>
<comment type="caution">
    <text evidence="8">The sequence shown here is derived from an EMBL/GenBank/DDBJ whole genome shotgun (WGS) entry which is preliminary data.</text>
</comment>
<feature type="domain" description="Major facilitator superfamily (MFS) profile" evidence="7">
    <location>
        <begin position="10"/>
        <end position="127"/>
    </location>
</feature>
<dbReference type="PANTHER" id="PTHR23531:SF2">
    <property type="entry name" value="PERMEASE"/>
    <property type="match status" value="1"/>
</dbReference>
<dbReference type="InterPro" id="IPR052714">
    <property type="entry name" value="MFS_Exporter"/>
</dbReference>
<evidence type="ECO:0000256" key="4">
    <source>
        <dbReference type="ARBA" id="ARBA00022989"/>
    </source>
</evidence>
<dbReference type="Pfam" id="PF07690">
    <property type="entry name" value="MFS_1"/>
    <property type="match status" value="1"/>
</dbReference>
<sequence>MSKPKLWTREFLGISLSSFFLFLPFYILMITLPIYTLNDLEGNKTQVGLIVTLFLIAAVIIRPFTGKLLDIFGKREMLYFSLSLYLIATLGYLIINHFTTLLILPMLSYLSYRALLQEDGLINMEKM</sequence>
<feature type="transmembrane region" description="Helical" evidence="6">
    <location>
        <begin position="77"/>
        <end position="95"/>
    </location>
</feature>
<keyword evidence="4 6" id="KW-1133">Transmembrane helix</keyword>
<reference evidence="8 9" key="1">
    <citation type="submission" date="2019-07" db="EMBL/GenBank/DDBJ databases">
        <title>Whole genome shotgun sequence of Cerasibacillus quisquiliarum NBRC 102429.</title>
        <authorList>
            <person name="Hosoyama A."/>
            <person name="Uohara A."/>
            <person name="Ohji S."/>
            <person name="Ichikawa N."/>
        </authorList>
    </citation>
    <scope>NUCLEOTIDE SEQUENCE [LARGE SCALE GENOMIC DNA]</scope>
    <source>
        <strain evidence="8 9">NBRC 102429</strain>
    </source>
</reference>
<dbReference type="InterPro" id="IPR036259">
    <property type="entry name" value="MFS_trans_sf"/>
</dbReference>
<gene>
    <name evidence="8" type="ORF">CQU01_18630</name>
</gene>
<keyword evidence="5 6" id="KW-0472">Membrane</keyword>
<protein>
    <recommendedName>
        <fullName evidence="7">Major facilitator superfamily (MFS) profile domain-containing protein</fullName>
    </recommendedName>
</protein>
<dbReference type="AlphaFoldDB" id="A0A511UYC0"/>
<dbReference type="Proteomes" id="UP000321491">
    <property type="component" value="Unassembled WGS sequence"/>
</dbReference>
<feature type="transmembrane region" description="Helical" evidence="6">
    <location>
        <begin position="12"/>
        <end position="35"/>
    </location>
</feature>
<evidence type="ECO:0000256" key="5">
    <source>
        <dbReference type="ARBA" id="ARBA00023136"/>
    </source>
</evidence>
<organism evidence="8 9">
    <name type="scientific">Cerasibacillus quisquiliarum</name>
    <dbReference type="NCBI Taxonomy" id="227865"/>
    <lineage>
        <taxon>Bacteria</taxon>
        <taxon>Bacillati</taxon>
        <taxon>Bacillota</taxon>
        <taxon>Bacilli</taxon>
        <taxon>Bacillales</taxon>
        <taxon>Bacillaceae</taxon>
        <taxon>Cerasibacillus</taxon>
    </lineage>
</organism>
<keyword evidence="3 6" id="KW-0812">Transmembrane</keyword>
<evidence type="ECO:0000256" key="3">
    <source>
        <dbReference type="ARBA" id="ARBA00022692"/>
    </source>
</evidence>
<name>A0A511UYC0_9BACI</name>
<keyword evidence="2" id="KW-0813">Transport</keyword>
<dbReference type="EMBL" id="BJXW01000021">
    <property type="protein sequence ID" value="GEN31625.1"/>
    <property type="molecule type" value="Genomic_DNA"/>
</dbReference>
<dbReference type="GO" id="GO:0005886">
    <property type="term" value="C:plasma membrane"/>
    <property type="evidence" value="ECO:0007669"/>
    <property type="project" value="UniProtKB-SubCell"/>
</dbReference>
<accession>A0A511UYC0</accession>
<dbReference type="Gene3D" id="1.20.1250.20">
    <property type="entry name" value="MFS general substrate transporter like domains"/>
    <property type="match status" value="1"/>
</dbReference>
<evidence type="ECO:0000259" key="7">
    <source>
        <dbReference type="PROSITE" id="PS50850"/>
    </source>
</evidence>
<proteinExistence type="predicted"/>
<dbReference type="InterPro" id="IPR011701">
    <property type="entry name" value="MFS"/>
</dbReference>
<dbReference type="PANTHER" id="PTHR23531">
    <property type="entry name" value="QUINOLENE RESISTANCE PROTEIN NORA"/>
    <property type="match status" value="1"/>
</dbReference>
<feature type="transmembrane region" description="Helical" evidence="6">
    <location>
        <begin position="47"/>
        <end position="65"/>
    </location>
</feature>
<dbReference type="PROSITE" id="PS50850">
    <property type="entry name" value="MFS"/>
    <property type="match status" value="1"/>
</dbReference>
<dbReference type="InterPro" id="IPR020846">
    <property type="entry name" value="MFS_dom"/>
</dbReference>
<keyword evidence="9" id="KW-1185">Reference proteome</keyword>